<accession>A0A934VB03</accession>
<feature type="compositionally biased region" description="Low complexity" evidence="1">
    <location>
        <begin position="25"/>
        <end position="46"/>
    </location>
</feature>
<sequence length="116" mass="11660">MLKLAATTVLAAALVSCSEKTDSDGPGASSDTPAAAASSGDAPATGNRFFDSAVKKIHSLDEEVSPAQASRIVTLMTADGSIGLGEINGMDLTDLSKNSEALQSAYAQAKAKALSE</sequence>
<dbReference type="AlphaFoldDB" id="A0A934VB03"/>
<evidence type="ECO:0000313" key="3">
    <source>
        <dbReference type="Proteomes" id="UP000658278"/>
    </source>
</evidence>
<dbReference type="RefSeq" id="WP_200278245.1">
    <property type="nucleotide sequence ID" value="NZ_JAENII010000004.1"/>
</dbReference>
<gene>
    <name evidence="2" type="ORF">JIN81_07600</name>
</gene>
<protein>
    <submittedName>
        <fullName evidence="2">Uncharacterized protein</fullName>
    </submittedName>
</protein>
<proteinExistence type="predicted"/>
<evidence type="ECO:0000256" key="1">
    <source>
        <dbReference type="SAM" id="MobiDB-lite"/>
    </source>
</evidence>
<dbReference type="EMBL" id="JAENII010000004">
    <property type="protein sequence ID" value="MBK1826878.1"/>
    <property type="molecule type" value="Genomic_DNA"/>
</dbReference>
<organism evidence="2 3">
    <name type="scientific">Haloferula rosea</name>
    <dbReference type="NCBI Taxonomy" id="490093"/>
    <lineage>
        <taxon>Bacteria</taxon>
        <taxon>Pseudomonadati</taxon>
        <taxon>Verrucomicrobiota</taxon>
        <taxon>Verrucomicrobiia</taxon>
        <taxon>Verrucomicrobiales</taxon>
        <taxon>Verrucomicrobiaceae</taxon>
        <taxon>Haloferula</taxon>
    </lineage>
</organism>
<reference evidence="2" key="1">
    <citation type="submission" date="2021-01" db="EMBL/GenBank/DDBJ databases">
        <title>Modified the classification status of verrucomicrobia.</title>
        <authorList>
            <person name="Feng X."/>
        </authorList>
    </citation>
    <scope>NUCLEOTIDE SEQUENCE</scope>
    <source>
        <strain evidence="2">KCTC 22201</strain>
    </source>
</reference>
<feature type="region of interest" description="Disordered" evidence="1">
    <location>
        <begin position="19"/>
        <end position="46"/>
    </location>
</feature>
<keyword evidence="3" id="KW-1185">Reference proteome</keyword>
<comment type="caution">
    <text evidence="2">The sequence shown here is derived from an EMBL/GenBank/DDBJ whole genome shotgun (WGS) entry which is preliminary data.</text>
</comment>
<name>A0A934VB03_9BACT</name>
<dbReference type="Proteomes" id="UP000658278">
    <property type="component" value="Unassembled WGS sequence"/>
</dbReference>
<evidence type="ECO:0000313" key="2">
    <source>
        <dbReference type="EMBL" id="MBK1826878.1"/>
    </source>
</evidence>
<dbReference type="PROSITE" id="PS51257">
    <property type="entry name" value="PROKAR_LIPOPROTEIN"/>
    <property type="match status" value="1"/>
</dbReference>